<feature type="domain" description="Peptidase C39" evidence="11">
    <location>
        <begin position="6"/>
        <end position="130"/>
    </location>
</feature>
<keyword evidence="13" id="KW-1185">Reference proteome</keyword>
<feature type="transmembrane region" description="Helical" evidence="8">
    <location>
        <begin position="291"/>
        <end position="313"/>
    </location>
</feature>
<accession>A0ABS5Z2F5</accession>
<keyword evidence="5" id="KW-0067">ATP-binding</keyword>
<dbReference type="Proteomes" id="UP001519654">
    <property type="component" value="Unassembled WGS sequence"/>
</dbReference>
<evidence type="ECO:0000313" key="12">
    <source>
        <dbReference type="EMBL" id="MBU2669868.1"/>
    </source>
</evidence>
<keyword evidence="4" id="KW-0788">Thiol protease</keyword>
<keyword evidence="2 8" id="KW-0812">Transmembrane</keyword>
<dbReference type="PROSITE" id="PS50893">
    <property type="entry name" value="ABC_TRANSPORTER_2"/>
    <property type="match status" value="1"/>
</dbReference>
<protein>
    <submittedName>
        <fullName evidence="12">Peptidase domain-containing ABC transporter</fullName>
    </submittedName>
</protein>
<dbReference type="InterPro" id="IPR005074">
    <property type="entry name" value="Peptidase_C39"/>
</dbReference>
<reference evidence="12 13" key="1">
    <citation type="submission" date="2021-06" db="EMBL/GenBank/DDBJ databases">
        <title>Actinoplanes lichenicola sp. nov., and Actinoplanes ovalisporus sp. nov., isolated from lichen in Thailand.</title>
        <authorList>
            <person name="Saeng-In P."/>
            <person name="Kanchanasin P."/>
            <person name="Yuki M."/>
            <person name="Kudo T."/>
            <person name="Ohkuma M."/>
            <person name="Phongsopitanun W."/>
            <person name="Tanasupawat S."/>
        </authorList>
    </citation>
    <scope>NUCLEOTIDE SEQUENCE [LARGE SCALE GENOMIC DNA]</scope>
    <source>
        <strain evidence="12 13">NBRC 110975</strain>
    </source>
</reference>
<keyword evidence="6 8" id="KW-1133">Transmembrane helix</keyword>
<dbReference type="EMBL" id="JAHKKG010000016">
    <property type="protein sequence ID" value="MBU2669868.1"/>
    <property type="molecule type" value="Genomic_DNA"/>
</dbReference>
<dbReference type="Gene3D" id="1.20.1560.10">
    <property type="entry name" value="ABC transporter type 1, transmembrane domain"/>
    <property type="match status" value="1"/>
</dbReference>
<dbReference type="PANTHER" id="PTHR24221">
    <property type="entry name" value="ATP-BINDING CASSETTE SUB-FAMILY B"/>
    <property type="match status" value="1"/>
</dbReference>
<proteinExistence type="predicted"/>
<evidence type="ECO:0000259" key="9">
    <source>
        <dbReference type="PROSITE" id="PS50893"/>
    </source>
</evidence>
<evidence type="ECO:0000259" key="10">
    <source>
        <dbReference type="PROSITE" id="PS50929"/>
    </source>
</evidence>
<dbReference type="SMART" id="SM00382">
    <property type="entry name" value="AAA"/>
    <property type="match status" value="1"/>
</dbReference>
<dbReference type="SUPFAM" id="SSF90123">
    <property type="entry name" value="ABC transporter transmembrane region"/>
    <property type="match status" value="1"/>
</dbReference>
<dbReference type="Pfam" id="PF03412">
    <property type="entry name" value="Peptidase_C39"/>
    <property type="match status" value="1"/>
</dbReference>
<dbReference type="Gene3D" id="3.90.70.10">
    <property type="entry name" value="Cysteine proteinases"/>
    <property type="match status" value="1"/>
</dbReference>
<evidence type="ECO:0000256" key="6">
    <source>
        <dbReference type="ARBA" id="ARBA00022989"/>
    </source>
</evidence>
<dbReference type="RefSeq" id="WP_215795018.1">
    <property type="nucleotide sequence ID" value="NZ_JAHKKG010000016.1"/>
</dbReference>
<dbReference type="InterPro" id="IPR036640">
    <property type="entry name" value="ABC1_TM_sf"/>
</dbReference>
<gene>
    <name evidence="12" type="ORF">KOI35_40795</name>
</gene>
<dbReference type="PROSITE" id="PS50990">
    <property type="entry name" value="PEPTIDASE_C39"/>
    <property type="match status" value="1"/>
</dbReference>
<sequence length="723" mass="75095">MPVILQVAATDCGPTVLAMMSAAHGRPAPVSRLRTDLDVGRDGLSLRDLRDAAAGVGLRGRAISLPALRTDASRLRELALPLIAHWNGDHYVVVERFGRRGVDVVDPAVGRRRLTPAEFCAGTTGVVLLAAPDGPAPRWEKTPSPVRRLILPVLRAHSGLLAVLGVASLLITGAGLAVPWATSAILDGQGPLGGSWLAVVAVLAVVSGLLSLARGLTITTLQRRIGHRLGAETVERLFNVVYRYFERRSAGDLVDRVRAAVSVRDLLAASIVATALDATLALGYLTVVTVLAPGLGAVAAGVVAVQLSIALWLGRRVGSLQREELLASGEENARLADAVSGMAAIRVAGAQVRVRARWEESFRRGIDASFRAARFSAIGEALLTAGTVGSPVLLLSVAAGVASSPGRAAGLSALAVAAVSPAVALAGRLPAFTLLPPTVERLADIADAPVEQPEPRPATPRLAGRLTLDRLGFRYDRRSPWALRGLSADIRPGSKVAVVGASGSGKSTLVGLLTGLHRPDEGRILVDGIDVTTVDLTTLRAQIGVVLQEPYLGAGTLREALTLAHPDATDAQIEVAARRAALWDDIVALPMGLHTRLGDGGTGLSGGQRQRVALARALLSDPAILVLDEATSALDTVTEAAVEAGLRGLPMTRVVIAHRLSTVADADLILVLEKGSLVEAGRPADLLTSGGAFARLAGAVRGSRFTARAKVRPLVFRGSASAR</sequence>
<keyword evidence="4" id="KW-0645">Protease</keyword>
<feature type="transmembrane region" description="Helical" evidence="8">
    <location>
        <begin position="381"/>
        <end position="402"/>
    </location>
</feature>
<evidence type="ECO:0000313" key="13">
    <source>
        <dbReference type="Proteomes" id="UP001519654"/>
    </source>
</evidence>
<dbReference type="InterPro" id="IPR011527">
    <property type="entry name" value="ABC1_TM_dom"/>
</dbReference>
<dbReference type="InterPro" id="IPR039421">
    <property type="entry name" value="Type_1_exporter"/>
</dbReference>
<dbReference type="InterPro" id="IPR003439">
    <property type="entry name" value="ABC_transporter-like_ATP-bd"/>
</dbReference>
<feature type="transmembrane region" description="Helical" evidence="8">
    <location>
        <begin position="266"/>
        <end position="285"/>
    </location>
</feature>
<comment type="caution">
    <text evidence="12">The sequence shown here is derived from an EMBL/GenBank/DDBJ whole genome shotgun (WGS) entry which is preliminary data.</text>
</comment>
<dbReference type="Pfam" id="PF00664">
    <property type="entry name" value="ABC_membrane"/>
    <property type="match status" value="1"/>
</dbReference>
<dbReference type="InterPro" id="IPR017871">
    <property type="entry name" value="ABC_transporter-like_CS"/>
</dbReference>
<dbReference type="InterPro" id="IPR003593">
    <property type="entry name" value="AAA+_ATPase"/>
</dbReference>
<feature type="domain" description="ABC transporter" evidence="9">
    <location>
        <begin position="466"/>
        <end position="699"/>
    </location>
</feature>
<dbReference type="PROSITE" id="PS00211">
    <property type="entry name" value="ABC_TRANSPORTER_1"/>
    <property type="match status" value="1"/>
</dbReference>
<feature type="transmembrane region" description="Helical" evidence="8">
    <location>
        <begin position="158"/>
        <end position="181"/>
    </location>
</feature>
<dbReference type="Pfam" id="PF00005">
    <property type="entry name" value="ABC_tran"/>
    <property type="match status" value="1"/>
</dbReference>
<comment type="subcellular location">
    <subcellularLocation>
        <location evidence="1">Cell membrane</location>
        <topology evidence="1">Multi-pass membrane protein</topology>
    </subcellularLocation>
</comment>
<dbReference type="Gene3D" id="3.40.50.300">
    <property type="entry name" value="P-loop containing nucleotide triphosphate hydrolases"/>
    <property type="match status" value="1"/>
</dbReference>
<evidence type="ECO:0000256" key="7">
    <source>
        <dbReference type="ARBA" id="ARBA00023136"/>
    </source>
</evidence>
<keyword evidence="4" id="KW-0378">Hydrolase</keyword>
<dbReference type="SUPFAM" id="SSF52540">
    <property type="entry name" value="P-loop containing nucleoside triphosphate hydrolases"/>
    <property type="match status" value="1"/>
</dbReference>
<evidence type="ECO:0000256" key="3">
    <source>
        <dbReference type="ARBA" id="ARBA00022741"/>
    </source>
</evidence>
<feature type="transmembrane region" description="Helical" evidence="8">
    <location>
        <begin position="193"/>
        <end position="213"/>
    </location>
</feature>
<evidence type="ECO:0000256" key="5">
    <source>
        <dbReference type="ARBA" id="ARBA00022840"/>
    </source>
</evidence>
<dbReference type="PROSITE" id="PS50929">
    <property type="entry name" value="ABC_TM1F"/>
    <property type="match status" value="1"/>
</dbReference>
<feature type="domain" description="ABC transmembrane type-1" evidence="10">
    <location>
        <begin position="162"/>
        <end position="434"/>
    </location>
</feature>
<evidence type="ECO:0000256" key="1">
    <source>
        <dbReference type="ARBA" id="ARBA00004651"/>
    </source>
</evidence>
<dbReference type="PANTHER" id="PTHR24221:SF606">
    <property type="entry name" value="COLICIN V SECRETION-PROCESSING ATP-BINDING PROTEIN"/>
    <property type="match status" value="1"/>
</dbReference>
<dbReference type="InterPro" id="IPR027417">
    <property type="entry name" value="P-loop_NTPase"/>
</dbReference>
<evidence type="ECO:0000259" key="11">
    <source>
        <dbReference type="PROSITE" id="PS50990"/>
    </source>
</evidence>
<keyword evidence="3" id="KW-0547">Nucleotide-binding</keyword>
<organism evidence="12 13">
    <name type="scientific">Paractinoplanes bogorensis</name>
    <dbReference type="NCBI Taxonomy" id="1610840"/>
    <lineage>
        <taxon>Bacteria</taxon>
        <taxon>Bacillati</taxon>
        <taxon>Actinomycetota</taxon>
        <taxon>Actinomycetes</taxon>
        <taxon>Micromonosporales</taxon>
        <taxon>Micromonosporaceae</taxon>
        <taxon>Paractinoplanes</taxon>
    </lineage>
</organism>
<evidence type="ECO:0000256" key="2">
    <source>
        <dbReference type="ARBA" id="ARBA00022692"/>
    </source>
</evidence>
<evidence type="ECO:0000256" key="8">
    <source>
        <dbReference type="SAM" id="Phobius"/>
    </source>
</evidence>
<name>A0ABS5Z2F5_9ACTN</name>
<evidence type="ECO:0000256" key="4">
    <source>
        <dbReference type="ARBA" id="ARBA00022807"/>
    </source>
</evidence>
<keyword evidence="7 8" id="KW-0472">Membrane</keyword>